<reference evidence="3" key="1">
    <citation type="submission" date="2017-02" db="EMBL/GenBank/DDBJ databases">
        <authorList>
            <person name="Varghese N."/>
            <person name="Submissions S."/>
        </authorList>
    </citation>
    <scope>NUCLEOTIDE SEQUENCE [LARGE SCALE GENOMIC DNA]</scope>
    <source>
        <strain evidence="3">DSM 24967</strain>
    </source>
</reference>
<gene>
    <name evidence="2" type="ORF">SAMN05660349_01901</name>
</gene>
<dbReference type="Proteomes" id="UP000190852">
    <property type="component" value="Unassembled WGS sequence"/>
</dbReference>
<sequence length="297" mass="34957">MTRSKIYKFDDEFKRKARAHQFKFRDEILRVSYDDKNPQVMLTPEAAKDGLIFYAGYRDYIRKKVTDFRATALYSNMLRSEHIPFNIFSPMELDKSGAVNLFNKIIGGGISLVKDIKIEFAGNENRSAYLNDGTSFDVYIEYVAVDGRNGGIGIEVKYTEQGYRLGKKEKEDILKPDGPYKYKTDRCGFYKDDLTISRFITDNDLRQIWRNHILGFSMIDIGQIAYFHHIHLYPKGNIHFAEHALPNYKKLLTDKGRESFKDICFEELFELMKTIFKTEEQTNWINYLQRRYIVDNE</sequence>
<evidence type="ECO:0000313" key="2">
    <source>
        <dbReference type="EMBL" id="SKB58790.1"/>
    </source>
</evidence>
<evidence type="ECO:0000259" key="1">
    <source>
        <dbReference type="Pfam" id="PF20796"/>
    </source>
</evidence>
<organism evidence="2 3">
    <name type="scientific">Parabacteroides chartae</name>
    <dbReference type="NCBI Taxonomy" id="1037355"/>
    <lineage>
        <taxon>Bacteria</taxon>
        <taxon>Pseudomonadati</taxon>
        <taxon>Bacteroidota</taxon>
        <taxon>Bacteroidia</taxon>
        <taxon>Bacteroidales</taxon>
        <taxon>Tannerellaceae</taxon>
        <taxon>Parabacteroides</taxon>
    </lineage>
</organism>
<dbReference type="AlphaFoldDB" id="A0A1T5CI41"/>
<dbReference type="EMBL" id="FUYQ01000012">
    <property type="protein sequence ID" value="SKB58790.1"/>
    <property type="molecule type" value="Genomic_DNA"/>
</dbReference>
<name>A0A1T5CI41_9BACT</name>
<feature type="domain" description="PD-(D/E)XK nuclease-like" evidence="1">
    <location>
        <begin position="9"/>
        <end position="293"/>
    </location>
</feature>
<protein>
    <recommendedName>
        <fullName evidence="1">PD-(D/E)XK nuclease-like domain-containing protein</fullName>
    </recommendedName>
</protein>
<dbReference type="RefSeq" id="WP_079683425.1">
    <property type="nucleotide sequence ID" value="NZ_FUYQ01000012.1"/>
</dbReference>
<keyword evidence="3" id="KW-1185">Reference proteome</keyword>
<accession>A0A1T5CI41</accession>
<dbReference type="Pfam" id="PF20796">
    <property type="entry name" value="PDDEXK_13"/>
    <property type="match status" value="1"/>
</dbReference>
<proteinExistence type="predicted"/>
<dbReference type="InterPro" id="IPR048822">
    <property type="entry name" value="PDDEXK_13"/>
</dbReference>
<evidence type="ECO:0000313" key="3">
    <source>
        <dbReference type="Proteomes" id="UP000190852"/>
    </source>
</evidence>